<organism evidence="7 8">
    <name type="scientific">Marinoscillum luteum</name>
    <dbReference type="NCBI Taxonomy" id="861051"/>
    <lineage>
        <taxon>Bacteria</taxon>
        <taxon>Pseudomonadati</taxon>
        <taxon>Bacteroidota</taxon>
        <taxon>Cytophagia</taxon>
        <taxon>Cytophagales</taxon>
        <taxon>Reichenbachiellaceae</taxon>
        <taxon>Marinoscillum</taxon>
    </lineage>
</organism>
<feature type="coiled-coil region" evidence="4">
    <location>
        <begin position="541"/>
        <end position="655"/>
    </location>
</feature>
<evidence type="ECO:0000256" key="2">
    <source>
        <dbReference type="ARBA" id="ARBA00022737"/>
    </source>
</evidence>
<dbReference type="SUPFAM" id="SSF50978">
    <property type="entry name" value="WD40 repeat-like"/>
    <property type="match status" value="1"/>
</dbReference>
<dbReference type="PANTHER" id="PTHR19848">
    <property type="entry name" value="WD40 REPEAT PROTEIN"/>
    <property type="match status" value="1"/>
</dbReference>
<dbReference type="SMART" id="SM00320">
    <property type="entry name" value="WD40"/>
    <property type="match status" value="7"/>
</dbReference>
<dbReference type="InterPro" id="IPR049052">
    <property type="entry name" value="nSTAND1"/>
</dbReference>
<feature type="transmembrane region" description="Helical" evidence="5">
    <location>
        <begin position="511"/>
        <end position="532"/>
    </location>
</feature>
<keyword evidence="5" id="KW-1133">Transmembrane helix</keyword>
<dbReference type="Proteomes" id="UP001610063">
    <property type="component" value="Unassembled WGS sequence"/>
</dbReference>
<evidence type="ECO:0000259" key="6">
    <source>
        <dbReference type="Pfam" id="PF20703"/>
    </source>
</evidence>
<dbReference type="PROSITE" id="PS50294">
    <property type="entry name" value="WD_REPEATS_REGION"/>
    <property type="match status" value="3"/>
</dbReference>
<evidence type="ECO:0000313" key="8">
    <source>
        <dbReference type="Proteomes" id="UP001610063"/>
    </source>
</evidence>
<evidence type="ECO:0000256" key="1">
    <source>
        <dbReference type="ARBA" id="ARBA00022574"/>
    </source>
</evidence>
<comment type="caution">
    <text evidence="7">The sequence shown here is derived from an EMBL/GenBank/DDBJ whole genome shotgun (WGS) entry which is preliminary data.</text>
</comment>
<keyword evidence="5" id="KW-0472">Membrane</keyword>
<protein>
    <recommendedName>
        <fullName evidence="6">Novel STAND NTPase 1 domain-containing protein</fullName>
    </recommendedName>
</protein>
<dbReference type="RefSeq" id="WP_395415659.1">
    <property type="nucleotide sequence ID" value="NZ_JBIPKE010000003.1"/>
</dbReference>
<dbReference type="InterPro" id="IPR001680">
    <property type="entry name" value="WD40_rpt"/>
</dbReference>
<dbReference type="InterPro" id="IPR027417">
    <property type="entry name" value="P-loop_NTPase"/>
</dbReference>
<keyword evidence="1 3" id="KW-0853">WD repeat</keyword>
<name>A0ABW7N2R0_9BACT</name>
<dbReference type="InterPro" id="IPR019775">
    <property type="entry name" value="WD40_repeat_CS"/>
</dbReference>
<dbReference type="PROSITE" id="PS50082">
    <property type="entry name" value="WD_REPEATS_2"/>
    <property type="match status" value="3"/>
</dbReference>
<keyword evidence="2" id="KW-0677">Repeat</keyword>
<dbReference type="Pfam" id="PF00400">
    <property type="entry name" value="WD40"/>
    <property type="match status" value="3"/>
</dbReference>
<dbReference type="PROSITE" id="PS00678">
    <property type="entry name" value="WD_REPEATS_1"/>
    <property type="match status" value="1"/>
</dbReference>
<dbReference type="PANTHER" id="PTHR19848:SF8">
    <property type="entry name" value="F-BOX AND WD REPEAT DOMAIN CONTAINING 7"/>
    <property type="match status" value="1"/>
</dbReference>
<keyword evidence="8" id="KW-1185">Reference proteome</keyword>
<accession>A0ABW7N2R0</accession>
<dbReference type="InterPro" id="IPR015943">
    <property type="entry name" value="WD40/YVTN_repeat-like_dom_sf"/>
</dbReference>
<dbReference type="CDD" id="cd00200">
    <property type="entry name" value="WD40"/>
    <property type="match status" value="1"/>
</dbReference>
<gene>
    <name evidence="7" type="ORF">ACHKAR_00050</name>
</gene>
<evidence type="ECO:0000313" key="7">
    <source>
        <dbReference type="EMBL" id="MFH6981801.1"/>
    </source>
</evidence>
<dbReference type="SUPFAM" id="SSF52540">
    <property type="entry name" value="P-loop containing nucleoside triphosphate hydrolases"/>
    <property type="match status" value="1"/>
</dbReference>
<proteinExistence type="predicted"/>
<sequence length="1086" mass="121446">MSDKDMNLAQGQAQDIIDITELINPFPGLRPFGIEEGHLFFGREGQSDEVLVKLAENKFVGILGASGSGKSSFMYCGLVPSLVGGFMTEAGSNWRVVVARPGGGPIDNLAEALLIKDKEYSNLSEEDKLIKKTIIGTVLRSSSLGLVEVIKQLKTDNDQNMLIVIDQFEELFRFRKLEAATSDMDESSAFVNLLLEAIHQFDEPIYITITMRSDFIGECAKFPDLTQMINDSHYLIPQMTRDQKRVAIEGPVAVGGGKIAPRLTQQLLNDVGDNPDQLPILQHALMRTWANWVDTRKPNELMDLRHYNAIGTLREALSQHANEAYDSLSKREKEICEVMFKSLTERGNENQGIRRPTKLGTIAAIAGVTEDEVSRVVEKFREPGRSLLMPPYGVRLDTETVIDISHESLMRIWDRLKRWLDEESKAAEMYLKLSEAAERFQEGKASLWKMPDLQLAINWREENRPTLIWGQRYNPAFERTMVFLETSEKAYVTEQRNKELLQKRQVKRMRLSAIILGAAALVSIFFVVYANIKSNEAQKASEEAKVQQELAVKNAEDAEKQAALAEEQAALARKAENKATAALKEAEVAKIEAELQADIAKKQKAEADKQRQAAEEAQIEAAENAEQAKIEAEKARQAQAEALVAKDNADRLRLQSVAQSMAIKARNIPERELKAVVAKQAYDFYQQYGDPNKPYNGDIYAGVYSGLEGVLSTYSVNDDGEKVFKNNGDSVLNQYHGHLPVTTSQVTEEKISVRSVVFSEDGKRMYSAGSDGRLLMWDYASGKRTYVEIFHRNHVNRVVNVSPNERYLALGTDDNHILVVDLKNRDSEPVSINGHVGGTVYDLVFLPDNLSFISTGADSRILLHSLRTKETVQIAQTSSRAKTLAISPDAKTLAAGTESGEVMIIDLNGTDYPSRNIYRKNGSPAVHALHFSNGADKLAFGDDKGDLFIWDLVEKKQWGPKLTGFTSPISDIHFSPDDDLLAATSKDKTARMWDLNNIYDLPTVFDDHKDWVWSLDFHPSGEQFATGSADGIIRVFETKPDAYAERICGLVSSNMSETQWRQYVGDLKQIPYEYTCDGLDKGDEIE</sequence>
<feature type="repeat" description="WD" evidence="3">
    <location>
        <begin position="1005"/>
        <end position="1046"/>
    </location>
</feature>
<keyword evidence="4" id="KW-0175">Coiled coil</keyword>
<dbReference type="Gene3D" id="3.40.50.300">
    <property type="entry name" value="P-loop containing nucleotide triphosphate hydrolases"/>
    <property type="match status" value="1"/>
</dbReference>
<dbReference type="InterPro" id="IPR036322">
    <property type="entry name" value="WD40_repeat_dom_sf"/>
</dbReference>
<evidence type="ECO:0000256" key="4">
    <source>
        <dbReference type="SAM" id="Coils"/>
    </source>
</evidence>
<evidence type="ECO:0000256" key="3">
    <source>
        <dbReference type="PROSITE-ProRule" id="PRU00221"/>
    </source>
</evidence>
<dbReference type="EMBL" id="JBIPKE010000003">
    <property type="protein sequence ID" value="MFH6981801.1"/>
    <property type="molecule type" value="Genomic_DNA"/>
</dbReference>
<dbReference type="CDD" id="cd00267">
    <property type="entry name" value="ABC_ATPase"/>
    <property type="match status" value="1"/>
</dbReference>
<feature type="repeat" description="WD" evidence="3">
    <location>
        <begin position="746"/>
        <end position="787"/>
    </location>
</feature>
<dbReference type="Pfam" id="PF20703">
    <property type="entry name" value="nSTAND1"/>
    <property type="match status" value="1"/>
</dbReference>
<reference evidence="7 8" key="1">
    <citation type="journal article" date="2013" name="Int. J. Syst. Evol. Microbiol.">
        <title>Marinoscillum luteum sp. nov., isolated from marine sediment.</title>
        <authorList>
            <person name="Cha I.T."/>
            <person name="Park S.J."/>
            <person name="Kim S.J."/>
            <person name="Kim J.G."/>
            <person name="Jung M.Y."/>
            <person name="Shin K.S."/>
            <person name="Kwon K.K."/>
            <person name="Yang S.H."/>
            <person name="Seo Y.S."/>
            <person name="Rhee S.K."/>
        </authorList>
    </citation>
    <scope>NUCLEOTIDE SEQUENCE [LARGE SCALE GENOMIC DNA]</scope>
    <source>
        <strain evidence="7 8">KCTC 23939</strain>
    </source>
</reference>
<feature type="repeat" description="WD" evidence="3">
    <location>
        <begin position="962"/>
        <end position="997"/>
    </location>
</feature>
<feature type="domain" description="Novel STAND NTPase 1" evidence="6">
    <location>
        <begin position="25"/>
        <end position="444"/>
    </location>
</feature>
<evidence type="ECO:0000256" key="5">
    <source>
        <dbReference type="SAM" id="Phobius"/>
    </source>
</evidence>
<dbReference type="Gene3D" id="2.130.10.10">
    <property type="entry name" value="YVTN repeat-like/Quinoprotein amine dehydrogenase"/>
    <property type="match status" value="2"/>
</dbReference>
<keyword evidence="5" id="KW-0812">Transmembrane</keyword>